<reference evidence="2" key="1">
    <citation type="journal article" date="2021" name="bioRxiv">
        <title>Whole Genome Assembly and Annotation of Northern Wild Rice, Zizania palustris L., Supports a Whole Genome Duplication in the Zizania Genus.</title>
        <authorList>
            <person name="Haas M."/>
            <person name="Kono T."/>
            <person name="Macchietto M."/>
            <person name="Millas R."/>
            <person name="McGilp L."/>
            <person name="Shao M."/>
            <person name="Duquette J."/>
            <person name="Hirsch C.N."/>
            <person name="Kimball J."/>
        </authorList>
    </citation>
    <scope>NUCLEOTIDE SEQUENCE</scope>
    <source>
        <tissue evidence="2">Fresh leaf tissue</tissue>
    </source>
</reference>
<organism evidence="2 3">
    <name type="scientific">Zizania palustris</name>
    <name type="common">Northern wild rice</name>
    <dbReference type="NCBI Taxonomy" id="103762"/>
    <lineage>
        <taxon>Eukaryota</taxon>
        <taxon>Viridiplantae</taxon>
        <taxon>Streptophyta</taxon>
        <taxon>Embryophyta</taxon>
        <taxon>Tracheophyta</taxon>
        <taxon>Spermatophyta</taxon>
        <taxon>Magnoliopsida</taxon>
        <taxon>Liliopsida</taxon>
        <taxon>Poales</taxon>
        <taxon>Poaceae</taxon>
        <taxon>BOP clade</taxon>
        <taxon>Oryzoideae</taxon>
        <taxon>Oryzeae</taxon>
        <taxon>Zizaniinae</taxon>
        <taxon>Zizania</taxon>
    </lineage>
</organism>
<dbReference type="Proteomes" id="UP000729402">
    <property type="component" value="Unassembled WGS sequence"/>
</dbReference>
<dbReference type="EMBL" id="JAAALK010000289">
    <property type="protein sequence ID" value="KAG8050477.1"/>
    <property type="molecule type" value="Genomic_DNA"/>
</dbReference>
<dbReference type="AlphaFoldDB" id="A0A8J5UYW4"/>
<evidence type="ECO:0000256" key="1">
    <source>
        <dbReference type="SAM" id="MobiDB-lite"/>
    </source>
</evidence>
<feature type="region of interest" description="Disordered" evidence="1">
    <location>
        <begin position="105"/>
        <end position="127"/>
    </location>
</feature>
<accession>A0A8J5UYW4</accession>
<comment type="caution">
    <text evidence="2">The sequence shown here is derived from an EMBL/GenBank/DDBJ whole genome shotgun (WGS) entry which is preliminary data.</text>
</comment>
<evidence type="ECO:0000313" key="3">
    <source>
        <dbReference type="Proteomes" id="UP000729402"/>
    </source>
</evidence>
<keyword evidence="3" id="KW-1185">Reference proteome</keyword>
<reference evidence="2" key="2">
    <citation type="submission" date="2021-02" db="EMBL/GenBank/DDBJ databases">
        <authorList>
            <person name="Kimball J.A."/>
            <person name="Haas M.W."/>
            <person name="Macchietto M."/>
            <person name="Kono T."/>
            <person name="Duquette J."/>
            <person name="Shao M."/>
        </authorList>
    </citation>
    <scope>NUCLEOTIDE SEQUENCE</scope>
    <source>
        <tissue evidence="2">Fresh leaf tissue</tissue>
    </source>
</reference>
<protein>
    <submittedName>
        <fullName evidence="2">Uncharacterized protein</fullName>
    </submittedName>
</protein>
<evidence type="ECO:0000313" key="2">
    <source>
        <dbReference type="EMBL" id="KAG8050477.1"/>
    </source>
</evidence>
<proteinExistence type="predicted"/>
<gene>
    <name evidence="2" type="ORF">GUJ93_ZPchr0009g841</name>
</gene>
<sequence length="127" mass="13713">MNPNTNPMTDRKLCPYSLLVDAVYSQVYLCTHQPWEYSESAEDKGECMRNGRSGRARSGMGAVVVTGTALRTEGAGARHRRWLLAIVGGRGGAAAGQWHMKRRGVVGGRGGRERRPDGGVGRAADGW</sequence>
<name>A0A8J5UYW4_ZIZPA</name>